<dbReference type="Proteomes" id="UP000700596">
    <property type="component" value="Unassembled WGS sequence"/>
</dbReference>
<evidence type="ECO:0000313" key="3">
    <source>
        <dbReference type="Proteomes" id="UP000700596"/>
    </source>
</evidence>
<organism evidence="2 3">
    <name type="scientific">Dendryphion nanum</name>
    <dbReference type="NCBI Taxonomy" id="256645"/>
    <lineage>
        <taxon>Eukaryota</taxon>
        <taxon>Fungi</taxon>
        <taxon>Dikarya</taxon>
        <taxon>Ascomycota</taxon>
        <taxon>Pezizomycotina</taxon>
        <taxon>Dothideomycetes</taxon>
        <taxon>Pleosporomycetidae</taxon>
        <taxon>Pleosporales</taxon>
        <taxon>Torulaceae</taxon>
        <taxon>Dendryphion</taxon>
    </lineage>
</organism>
<reference evidence="2" key="1">
    <citation type="journal article" date="2021" name="Nat. Commun.">
        <title>Genetic determinants of endophytism in the Arabidopsis root mycobiome.</title>
        <authorList>
            <person name="Mesny F."/>
            <person name="Miyauchi S."/>
            <person name="Thiergart T."/>
            <person name="Pickel B."/>
            <person name="Atanasova L."/>
            <person name="Karlsson M."/>
            <person name="Huettel B."/>
            <person name="Barry K.W."/>
            <person name="Haridas S."/>
            <person name="Chen C."/>
            <person name="Bauer D."/>
            <person name="Andreopoulos W."/>
            <person name="Pangilinan J."/>
            <person name="LaButti K."/>
            <person name="Riley R."/>
            <person name="Lipzen A."/>
            <person name="Clum A."/>
            <person name="Drula E."/>
            <person name="Henrissat B."/>
            <person name="Kohler A."/>
            <person name="Grigoriev I.V."/>
            <person name="Martin F.M."/>
            <person name="Hacquard S."/>
        </authorList>
    </citation>
    <scope>NUCLEOTIDE SEQUENCE</scope>
    <source>
        <strain evidence="2">MPI-CAGE-CH-0243</strain>
    </source>
</reference>
<evidence type="ECO:0000256" key="1">
    <source>
        <dbReference type="SAM" id="SignalP"/>
    </source>
</evidence>
<evidence type="ECO:0008006" key="4">
    <source>
        <dbReference type="Google" id="ProtNLM"/>
    </source>
</evidence>
<sequence length="129" mass="13778">MRLRRILVGRSFLSFAIIHLSHRRGVRACSDLCCTVPCGEAMQGHPYPLFSISPHSISISIPIAIGAYVSSKVSSGSGVRACSVRGRWVIRIASASAETWGSESLGRGKEFRGLDVGASVGLGSSEWMI</sequence>
<evidence type="ECO:0000313" key="2">
    <source>
        <dbReference type="EMBL" id="KAH7115273.1"/>
    </source>
</evidence>
<keyword evidence="3" id="KW-1185">Reference proteome</keyword>
<name>A0A9P9D9P6_9PLEO</name>
<comment type="caution">
    <text evidence="2">The sequence shown here is derived from an EMBL/GenBank/DDBJ whole genome shotgun (WGS) entry which is preliminary data.</text>
</comment>
<protein>
    <recommendedName>
        <fullName evidence="4">Secreted protein</fullName>
    </recommendedName>
</protein>
<feature type="chain" id="PRO_5040326570" description="Secreted protein" evidence="1">
    <location>
        <begin position="29"/>
        <end position="129"/>
    </location>
</feature>
<accession>A0A9P9D9P6</accession>
<keyword evidence="1" id="KW-0732">Signal</keyword>
<feature type="signal peptide" evidence="1">
    <location>
        <begin position="1"/>
        <end position="28"/>
    </location>
</feature>
<gene>
    <name evidence="2" type="ORF">B0J11DRAFT_128837</name>
</gene>
<dbReference type="AlphaFoldDB" id="A0A9P9D9P6"/>
<dbReference type="EMBL" id="JAGMWT010000016">
    <property type="protein sequence ID" value="KAH7115273.1"/>
    <property type="molecule type" value="Genomic_DNA"/>
</dbReference>
<proteinExistence type="predicted"/>